<evidence type="ECO:0000256" key="2">
    <source>
        <dbReference type="ARBA" id="ARBA00023125"/>
    </source>
</evidence>
<dbReference type="InterPro" id="IPR000551">
    <property type="entry name" value="MerR-type_HTH_dom"/>
</dbReference>
<evidence type="ECO:0000256" key="1">
    <source>
        <dbReference type="ARBA" id="ARBA00023015"/>
    </source>
</evidence>
<dbReference type="PANTHER" id="PTHR30204">
    <property type="entry name" value="REDOX-CYCLING DRUG-SENSING TRANSCRIPTIONAL ACTIVATOR SOXR"/>
    <property type="match status" value="1"/>
</dbReference>
<evidence type="ECO:0000256" key="3">
    <source>
        <dbReference type="ARBA" id="ARBA00023159"/>
    </source>
</evidence>
<keyword evidence="2" id="KW-0238">DNA-binding</keyword>
<dbReference type="AlphaFoldDB" id="A0A3S9PXT7"/>
<evidence type="ECO:0000313" key="7">
    <source>
        <dbReference type="Proteomes" id="UP000280344"/>
    </source>
</evidence>
<evidence type="ECO:0000313" key="6">
    <source>
        <dbReference type="EMBL" id="AZQ77187.1"/>
    </source>
</evidence>
<dbReference type="EMBL" id="CP034593">
    <property type="protein sequence ID" value="AZQ77187.1"/>
    <property type="molecule type" value="Genomic_DNA"/>
</dbReference>
<reference evidence="6 7" key="1">
    <citation type="submission" date="2018-12" db="EMBL/GenBank/DDBJ databases">
        <title>Complete genome sequence of Flaviflexus sp. H23T48.</title>
        <authorList>
            <person name="Bae J.-W."/>
            <person name="Lee J.-Y."/>
        </authorList>
    </citation>
    <scope>NUCLEOTIDE SEQUENCE [LARGE SCALE GENOMIC DNA]</scope>
    <source>
        <strain evidence="6 7">H23T48</strain>
    </source>
</reference>
<sequence length="266" mass="30181">MSVRDEPGMTVGQVAELVGVSVRTLHHWDEIGLAVPSGRSSADYRLYSESDVHRIETVLVYRETGMPLSIIAEVLGEPALGEREHLEQQRKLLVARISHLQQKISAVDQLLREKGMGRKLTAAQRAEILGPDWNPAWEDEAEERWGESDAWKQSNKRVSNMTADDWKVAKRNINVLEEKLAEAFEEGVEPGTERANELAELHRGWVGEWVETTHSKQVLMARLYTEDPRFQSHYDDRAPGLARWVRDIVEANARANGVDPDTAEWV</sequence>
<dbReference type="SUPFAM" id="SSF89082">
    <property type="entry name" value="Antibiotic binding domain of TipA-like multidrug resistance regulators"/>
    <property type="match status" value="1"/>
</dbReference>
<dbReference type="InterPro" id="IPR009061">
    <property type="entry name" value="DNA-bd_dom_put_sf"/>
</dbReference>
<organism evidence="6 7">
    <name type="scientific">Flaviflexus ciconiae</name>
    <dbReference type="NCBI Taxonomy" id="2496867"/>
    <lineage>
        <taxon>Bacteria</taxon>
        <taxon>Bacillati</taxon>
        <taxon>Actinomycetota</taxon>
        <taxon>Actinomycetes</taxon>
        <taxon>Actinomycetales</taxon>
        <taxon>Actinomycetaceae</taxon>
        <taxon>Flaviflexus</taxon>
    </lineage>
</organism>
<keyword evidence="4" id="KW-0804">Transcription</keyword>
<dbReference type="InterPro" id="IPR012925">
    <property type="entry name" value="TipAS_dom"/>
</dbReference>
<name>A0A3S9PXT7_9ACTO</name>
<dbReference type="GO" id="GO:0003700">
    <property type="term" value="F:DNA-binding transcription factor activity"/>
    <property type="evidence" value="ECO:0007669"/>
    <property type="project" value="InterPro"/>
</dbReference>
<dbReference type="Proteomes" id="UP000280344">
    <property type="component" value="Chromosome"/>
</dbReference>
<protein>
    <submittedName>
        <fullName evidence="6">MerR family transcriptional regulator</fullName>
    </submittedName>
</protein>
<keyword evidence="1" id="KW-0805">Transcription regulation</keyword>
<accession>A0A3S9PXT7</accession>
<dbReference type="GO" id="GO:0003677">
    <property type="term" value="F:DNA binding"/>
    <property type="evidence" value="ECO:0007669"/>
    <property type="project" value="UniProtKB-KW"/>
</dbReference>
<dbReference type="Pfam" id="PF13411">
    <property type="entry name" value="MerR_1"/>
    <property type="match status" value="1"/>
</dbReference>
<dbReference type="CDD" id="cd01106">
    <property type="entry name" value="HTH_TipAL-Mta"/>
    <property type="match status" value="1"/>
</dbReference>
<dbReference type="OrthoDB" id="9809391at2"/>
<keyword evidence="3" id="KW-0010">Activator</keyword>
<gene>
    <name evidence="6" type="ORF">EJ997_07420</name>
</gene>
<dbReference type="PROSITE" id="PS50937">
    <property type="entry name" value="HTH_MERR_2"/>
    <property type="match status" value="1"/>
</dbReference>
<proteinExistence type="predicted"/>
<dbReference type="KEGG" id="flh:EJ997_07420"/>
<dbReference type="InterPro" id="IPR047057">
    <property type="entry name" value="MerR_fam"/>
</dbReference>
<evidence type="ECO:0000259" key="5">
    <source>
        <dbReference type="PROSITE" id="PS50937"/>
    </source>
</evidence>
<dbReference type="SMART" id="SM00422">
    <property type="entry name" value="HTH_MERR"/>
    <property type="match status" value="1"/>
</dbReference>
<dbReference type="SUPFAM" id="SSF46955">
    <property type="entry name" value="Putative DNA-binding domain"/>
    <property type="match status" value="1"/>
</dbReference>
<evidence type="ECO:0000256" key="4">
    <source>
        <dbReference type="ARBA" id="ARBA00023163"/>
    </source>
</evidence>
<dbReference type="PANTHER" id="PTHR30204:SF90">
    <property type="entry name" value="HTH-TYPE TRANSCRIPTIONAL ACTIVATOR MTA"/>
    <property type="match status" value="1"/>
</dbReference>
<dbReference type="InterPro" id="IPR036244">
    <property type="entry name" value="TipA-like_antibiotic-bd"/>
</dbReference>
<feature type="domain" description="HTH merR-type" evidence="5">
    <location>
        <begin position="8"/>
        <end position="77"/>
    </location>
</feature>
<keyword evidence="7" id="KW-1185">Reference proteome</keyword>
<dbReference type="Gene3D" id="1.10.1660.10">
    <property type="match status" value="1"/>
</dbReference>
<dbReference type="Gene3D" id="1.10.490.50">
    <property type="entry name" value="Antibiotic binding domain of TipA-like multidrug resistance regulators"/>
    <property type="match status" value="1"/>
</dbReference>
<dbReference type="PRINTS" id="PR00040">
    <property type="entry name" value="HTHMERR"/>
</dbReference>
<dbReference type="Pfam" id="PF07739">
    <property type="entry name" value="TipAS"/>
    <property type="match status" value="1"/>
</dbReference>